<sequence>MNRKTLLNKFNACSFLLLLILLVNLSNSYAQETAVQGTVTDAFNQEPLPGVNIVLVGGTQSAHTNQDGQFSISVPAGQIKLRFSYIGYEPQEVDVSVANLTVALKPASNDLNEVVVVAYGTANRANFTGSVASIPQDKITNRPVGNVSKALQGLVPGLQSVSSSGQPGTDAEIRIRGIGSINASSSPLYVLDGNPYEGDINAINPNDIKSISVLKDAAASALYGSRGANGVIIITTKEGQKDGKTTINFNFTQGISDRAVKDYEQVSTNQYFELYWEALRNKNLSSGLTSDQAAQNASSQVLTDLNINPYGSNYPNPVGLDGRIVAGAAPLWNDNWADVLQRTGQRTQADLSFSGGNEKSSYYFSGGYLNDQGIAIESGFKRYNARINVTTQAKKWLNAGLNVAVSSSQQKFPQSEDSNTANIVNFPRLVASFYPYYERNNDGSYRYDENGNKIYDFGEYRPSAAIPRSNMAASLPLDKNDRQSENLSGRAFLEAIITPELKFRTTYSIDYLNRNTHDYVNPVLGDGAEYQGSVSKSNRRRVSYTWNNIITYDKTFNDHHLNLLAGQEFYKYQNTDIDGSRERFVLPGFYEPDAASQLNSFNGFSVDYSLLSFLGRAEYDYKGRYFLSGSLRTDGSSRFAPETRWGTFWSVGGSWKISQEDFLKDNSLIDQLTLRASYGGQGNDKLQDQDGASIYYAYQGLYAISNNLGQGGTVTRRLPTPDLQWETNLNFNVGLDIAILDQRIAATVEYFNRKSKDLLYTIPMAPSTGFSGYDANIGAVTNKGIDVNLQTVPIRNEHFRWNLDLNLNHYTNKITELPNNNKPIDNGNKRLAVGGSIYDFYLPTWAGVDPATGSPQWYLADDAGNQTNETTSVYGEAGRFIQESSLPDLVGGLSNTFTYKNFDLSALLTFSLGGKILDNDYTQLMHNGNNPGRSWSTEILNRWTPEQPNTDVPRLTTDNLTWTSASTRFLYSATYARLKNVSLGYNFSKHLIERIGIGNLRVFLQGENLLTFYKHKGMDPEQTVNGATYFRYPAMRSITAGLQLTL</sequence>
<evidence type="ECO:0000256" key="8">
    <source>
        <dbReference type="SAM" id="SignalP"/>
    </source>
</evidence>
<keyword evidence="6 7" id="KW-0998">Cell outer membrane</keyword>
<proteinExistence type="inferred from homology"/>
<dbReference type="InterPro" id="IPR023996">
    <property type="entry name" value="TonB-dep_OMP_SusC/RagA"/>
</dbReference>
<dbReference type="Gene3D" id="2.40.170.20">
    <property type="entry name" value="TonB-dependent receptor, beta-barrel domain"/>
    <property type="match status" value="1"/>
</dbReference>
<evidence type="ECO:0000256" key="3">
    <source>
        <dbReference type="ARBA" id="ARBA00022452"/>
    </source>
</evidence>
<dbReference type="PROSITE" id="PS52016">
    <property type="entry name" value="TONB_DEPENDENT_REC_3"/>
    <property type="match status" value="1"/>
</dbReference>
<evidence type="ECO:0000256" key="4">
    <source>
        <dbReference type="ARBA" id="ARBA00022692"/>
    </source>
</evidence>
<dbReference type="RefSeq" id="WP_093328215.1">
    <property type="nucleotide sequence ID" value="NZ_FOAF01000006.1"/>
</dbReference>
<dbReference type="InterPro" id="IPR012910">
    <property type="entry name" value="Plug_dom"/>
</dbReference>
<gene>
    <name evidence="10" type="ORF">SAMN05661044_04037</name>
</gene>
<dbReference type="OrthoDB" id="9768177at2"/>
<reference evidence="11" key="1">
    <citation type="submission" date="2016-10" db="EMBL/GenBank/DDBJ databases">
        <authorList>
            <person name="Varghese N."/>
            <person name="Submissions S."/>
        </authorList>
    </citation>
    <scope>NUCLEOTIDE SEQUENCE [LARGE SCALE GENOMIC DNA]</scope>
    <source>
        <strain evidence="11">DSM 18733</strain>
    </source>
</reference>
<dbReference type="GO" id="GO:0009279">
    <property type="term" value="C:cell outer membrane"/>
    <property type="evidence" value="ECO:0007669"/>
    <property type="project" value="UniProtKB-SubCell"/>
</dbReference>
<evidence type="ECO:0000256" key="7">
    <source>
        <dbReference type="PROSITE-ProRule" id="PRU01360"/>
    </source>
</evidence>
<dbReference type="EMBL" id="FOAF01000006">
    <property type="protein sequence ID" value="SEM02778.1"/>
    <property type="molecule type" value="Genomic_DNA"/>
</dbReference>
<feature type="domain" description="TonB-dependent receptor plug" evidence="9">
    <location>
        <begin position="126"/>
        <end position="231"/>
    </location>
</feature>
<protein>
    <submittedName>
        <fullName evidence="10">TonB-linked outer membrane protein, SusC/RagA family</fullName>
    </submittedName>
</protein>
<evidence type="ECO:0000256" key="2">
    <source>
        <dbReference type="ARBA" id="ARBA00022448"/>
    </source>
</evidence>
<dbReference type="Gene3D" id="2.170.130.10">
    <property type="entry name" value="TonB-dependent receptor, plug domain"/>
    <property type="match status" value="1"/>
</dbReference>
<feature type="signal peptide" evidence="8">
    <location>
        <begin position="1"/>
        <end position="30"/>
    </location>
</feature>
<dbReference type="AlphaFoldDB" id="A0A1H7V1I4"/>
<comment type="subcellular location">
    <subcellularLocation>
        <location evidence="1 7">Cell outer membrane</location>
        <topology evidence="1 7">Multi-pass membrane protein</topology>
    </subcellularLocation>
</comment>
<dbReference type="InterPro" id="IPR023997">
    <property type="entry name" value="TonB-dep_OMP_SusC/RagA_CS"/>
</dbReference>
<dbReference type="Pfam" id="PF07715">
    <property type="entry name" value="Plug"/>
    <property type="match status" value="1"/>
</dbReference>
<keyword evidence="4 7" id="KW-0812">Transmembrane</keyword>
<dbReference type="Proteomes" id="UP000199421">
    <property type="component" value="Unassembled WGS sequence"/>
</dbReference>
<keyword evidence="3 7" id="KW-1134">Transmembrane beta strand</keyword>
<dbReference type="InterPro" id="IPR036942">
    <property type="entry name" value="Beta-barrel_TonB_sf"/>
</dbReference>
<comment type="similarity">
    <text evidence="7">Belongs to the TonB-dependent receptor family.</text>
</comment>
<evidence type="ECO:0000313" key="11">
    <source>
        <dbReference type="Proteomes" id="UP000199421"/>
    </source>
</evidence>
<keyword evidence="11" id="KW-1185">Reference proteome</keyword>
<keyword evidence="8" id="KW-0732">Signal</keyword>
<dbReference type="STRING" id="407022.SAMN05661044_04037"/>
<keyword evidence="5 7" id="KW-0472">Membrane</keyword>
<dbReference type="FunFam" id="2.170.130.10:FF:000003">
    <property type="entry name" value="SusC/RagA family TonB-linked outer membrane protein"/>
    <property type="match status" value="1"/>
</dbReference>
<dbReference type="Pfam" id="PF13715">
    <property type="entry name" value="CarbopepD_reg_2"/>
    <property type="match status" value="1"/>
</dbReference>
<dbReference type="NCBIfam" id="TIGR04057">
    <property type="entry name" value="SusC_RagA_signa"/>
    <property type="match status" value="1"/>
</dbReference>
<evidence type="ECO:0000313" key="10">
    <source>
        <dbReference type="EMBL" id="SEM02778.1"/>
    </source>
</evidence>
<keyword evidence="2 7" id="KW-0813">Transport</keyword>
<evidence type="ECO:0000259" key="9">
    <source>
        <dbReference type="Pfam" id="PF07715"/>
    </source>
</evidence>
<dbReference type="Gene3D" id="2.60.40.1120">
    <property type="entry name" value="Carboxypeptidase-like, regulatory domain"/>
    <property type="match status" value="1"/>
</dbReference>
<evidence type="ECO:0000256" key="1">
    <source>
        <dbReference type="ARBA" id="ARBA00004571"/>
    </source>
</evidence>
<dbReference type="SUPFAM" id="SSF49464">
    <property type="entry name" value="Carboxypeptidase regulatory domain-like"/>
    <property type="match status" value="1"/>
</dbReference>
<organism evidence="10 11">
    <name type="scientific">Olivibacter domesticus</name>
    <name type="common">Pseudosphingobacterium domesticum</name>
    <dbReference type="NCBI Taxonomy" id="407022"/>
    <lineage>
        <taxon>Bacteria</taxon>
        <taxon>Pseudomonadati</taxon>
        <taxon>Bacteroidota</taxon>
        <taxon>Sphingobacteriia</taxon>
        <taxon>Sphingobacteriales</taxon>
        <taxon>Sphingobacteriaceae</taxon>
        <taxon>Olivibacter</taxon>
    </lineage>
</organism>
<feature type="chain" id="PRO_5011794719" evidence="8">
    <location>
        <begin position="31"/>
        <end position="1046"/>
    </location>
</feature>
<dbReference type="InterPro" id="IPR008969">
    <property type="entry name" value="CarboxyPept-like_regulatory"/>
</dbReference>
<dbReference type="InterPro" id="IPR039426">
    <property type="entry name" value="TonB-dep_rcpt-like"/>
</dbReference>
<evidence type="ECO:0000256" key="5">
    <source>
        <dbReference type="ARBA" id="ARBA00023136"/>
    </source>
</evidence>
<evidence type="ECO:0000256" key="6">
    <source>
        <dbReference type="ARBA" id="ARBA00023237"/>
    </source>
</evidence>
<accession>A0A1H7V1I4</accession>
<dbReference type="NCBIfam" id="TIGR04056">
    <property type="entry name" value="OMP_RagA_SusC"/>
    <property type="match status" value="1"/>
</dbReference>
<dbReference type="SUPFAM" id="SSF56935">
    <property type="entry name" value="Porins"/>
    <property type="match status" value="1"/>
</dbReference>
<name>A0A1H7V1I4_OLID1</name>
<dbReference type="InterPro" id="IPR037066">
    <property type="entry name" value="Plug_dom_sf"/>
</dbReference>